<dbReference type="AlphaFoldDB" id="A0A1Y2B5U9"/>
<feature type="region of interest" description="Disordered" evidence="2">
    <location>
        <begin position="1076"/>
        <end position="1112"/>
    </location>
</feature>
<evidence type="ECO:0000313" key="4">
    <source>
        <dbReference type="Proteomes" id="UP000193920"/>
    </source>
</evidence>
<dbReference type="OrthoDB" id="2357150at2759"/>
<accession>A0A1Y2B5U9</accession>
<dbReference type="EMBL" id="MCOG01000176">
    <property type="protein sequence ID" value="ORY30066.1"/>
    <property type="molecule type" value="Genomic_DNA"/>
</dbReference>
<proteinExistence type="predicted"/>
<feature type="compositionally biased region" description="Low complexity" evidence="2">
    <location>
        <begin position="914"/>
        <end position="933"/>
    </location>
</feature>
<feature type="region of interest" description="Disordered" evidence="2">
    <location>
        <begin position="889"/>
        <end position="953"/>
    </location>
</feature>
<evidence type="ECO:0000256" key="1">
    <source>
        <dbReference type="SAM" id="Coils"/>
    </source>
</evidence>
<keyword evidence="4" id="KW-1185">Reference proteome</keyword>
<comment type="caution">
    <text evidence="3">The sequence shown here is derived from an EMBL/GenBank/DDBJ whole genome shotgun (WGS) entry which is preliminary data.</text>
</comment>
<name>A0A1Y2B5U9_9FUNG</name>
<protein>
    <submittedName>
        <fullName evidence="3">Uncharacterized protein</fullName>
    </submittedName>
</protein>
<keyword evidence="1" id="KW-0175">Coiled coil</keyword>
<feature type="compositionally biased region" description="Basic and acidic residues" evidence="2">
    <location>
        <begin position="893"/>
        <end position="902"/>
    </location>
</feature>
<reference evidence="3 4" key="1">
    <citation type="submission" date="2016-08" db="EMBL/GenBank/DDBJ databases">
        <title>A Parts List for Fungal Cellulosomes Revealed by Comparative Genomics.</title>
        <authorList>
            <consortium name="DOE Joint Genome Institute"/>
            <person name="Haitjema C.H."/>
            <person name="Gilmore S.P."/>
            <person name="Henske J.K."/>
            <person name="Solomon K.V."/>
            <person name="De Groot R."/>
            <person name="Kuo A."/>
            <person name="Mondo S.J."/>
            <person name="Salamov A.A."/>
            <person name="Labutti K."/>
            <person name="Zhao Z."/>
            <person name="Chiniquy J."/>
            <person name="Barry K."/>
            <person name="Brewer H.M."/>
            <person name="Purvine S.O."/>
            <person name="Wright A.T."/>
            <person name="Boxma B."/>
            <person name="Van Alen T."/>
            <person name="Hackstein J.H."/>
            <person name="Baker S.E."/>
            <person name="Grigoriev I.V."/>
            <person name="O'Malley M.A."/>
        </authorList>
    </citation>
    <scope>NUCLEOTIDE SEQUENCE [LARGE SCALE GENOMIC DNA]</scope>
    <source>
        <strain evidence="3 4">G1</strain>
    </source>
</reference>
<gene>
    <name evidence="3" type="ORF">LY90DRAFT_673874</name>
</gene>
<organism evidence="3 4">
    <name type="scientific">Neocallimastix californiae</name>
    <dbReference type="NCBI Taxonomy" id="1754190"/>
    <lineage>
        <taxon>Eukaryota</taxon>
        <taxon>Fungi</taxon>
        <taxon>Fungi incertae sedis</taxon>
        <taxon>Chytridiomycota</taxon>
        <taxon>Chytridiomycota incertae sedis</taxon>
        <taxon>Neocallimastigomycetes</taxon>
        <taxon>Neocallimastigales</taxon>
        <taxon>Neocallimastigaceae</taxon>
        <taxon>Neocallimastix</taxon>
    </lineage>
</organism>
<feature type="compositionally biased region" description="Low complexity" evidence="2">
    <location>
        <begin position="1102"/>
        <end position="1112"/>
    </location>
</feature>
<sequence>MVERICIKSIDKAFQNWDNNPKDALWLQKAEKYIKKLLEKKINQVQLSSYLGFIYLHQKKFLNSKKEFEKCFELTKNKSQKEKFSIEVIASIMHIVNQKINNRNNNYEEDCYEAIKLLQNLRQLTGHYNQRTLQMIEFFYNKIIEKGINTVKEKREEILVDLCYLLDIPEISLNFDFQFKILNSIKYYDFESCWVHIIKHSWDYRHSLKWNQFVKGYLDSFETTFWDEIFHKSQNKELLKLEVWAEYIFALDNIARLYLENGEEGKEELAKLKDAINNKIPKCEDELINENSYAVKQEFISRYIKNKAIKIEKIMRECEQSDEMWYSTIKESYACWRLCFAYQDGDLMNELQTLDDKAIKSSYNETLLEDIDKKIKQPKFFNKSLFTSLSSLSLSSLPSVEKLNNPEEVSKLTSINLDDNEKISFQQSLGICERLSDSFYHLISYILCYDLSWLKQPPPESPDNEMDEISEEDVILSSNSKSATESVIIGEKETRIFLFKDSHLDLIYTNLNQCDDFEDYQFPLENYFTTDIFIIHDPWNLNKILNICMWHMYDGSFHKYLRFLFPNIPEYLNLSYLNSQNDITLEDITCFFLILIIQRHIKCSCNKNLFKSEVSVGQTFFLSVIQHPIATVSSKATKFWYSLVATYGREKYKYMISDIYSQEEINNTILEIRGEVNNYKKNFLKDIWGFLGLHLMDVFMEKEFIDYSVEALHYMALYLNLAKEEDITGSKPSSNNQIDSSSILFDEIYDTSDLCGEEFYEYVLEQYKILKEKKCTRYETFLKNNKTLLNAYINDFNFLSDLEESSSQLSNEYSNDNDEDAFKNKNYDRIEGEENETLVKSNLSTNTSSLLPTSDSKSLEDLLYQNNLNGNYRLSRQLNLLQAMNQKQHLHDKKAPTEKSITESKSNFLMKPNSTSDQDIFSFSSSTSSVKNNKGNDDNIKDNNNNNSNNNTPMFSFILNENKFKERVKENQYINDLIRQDINNDKFENEEEKKDFHDENSSNFFTMSHSNSDFFNNMRNSSDAIDDIFINSDSEESEESKEDIIEKLSRERKQIEQQQKAVANANANASISNAIRSFKSMEAKNATNDTDTKPKTSRRLTRQLQLLNSLKK</sequence>
<feature type="coiled-coil region" evidence="1">
    <location>
        <begin position="1034"/>
        <end position="1068"/>
    </location>
</feature>
<dbReference type="Proteomes" id="UP000193920">
    <property type="component" value="Unassembled WGS sequence"/>
</dbReference>
<evidence type="ECO:0000313" key="3">
    <source>
        <dbReference type="EMBL" id="ORY30066.1"/>
    </source>
</evidence>
<feature type="compositionally biased region" description="Low complexity" evidence="2">
    <location>
        <begin position="942"/>
        <end position="951"/>
    </location>
</feature>
<evidence type="ECO:0000256" key="2">
    <source>
        <dbReference type="SAM" id="MobiDB-lite"/>
    </source>
</evidence>